<feature type="compositionally biased region" description="Polar residues" evidence="1">
    <location>
        <begin position="231"/>
        <end position="250"/>
    </location>
</feature>
<feature type="region of interest" description="Disordered" evidence="1">
    <location>
        <begin position="948"/>
        <end position="1019"/>
    </location>
</feature>
<feature type="compositionally biased region" description="Polar residues" evidence="1">
    <location>
        <begin position="998"/>
        <end position="1015"/>
    </location>
</feature>
<feature type="compositionally biased region" description="Basic residues" evidence="1">
    <location>
        <begin position="289"/>
        <end position="299"/>
    </location>
</feature>
<feature type="compositionally biased region" description="Low complexity" evidence="1">
    <location>
        <begin position="572"/>
        <end position="587"/>
    </location>
</feature>
<feature type="compositionally biased region" description="Polar residues" evidence="1">
    <location>
        <begin position="757"/>
        <end position="774"/>
    </location>
</feature>
<evidence type="ECO:0000256" key="1">
    <source>
        <dbReference type="SAM" id="MobiDB-lite"/>
    </source>
</evidence>
<name>A0A1Y2I828_TRAC3</name>
<feature type="compositionally biased region" description="Pro residues" evidence="1">
    <location>
        <begin position="213"/>
        <end position="228"/>
    </location>
</feature>
<feature type="compositionally biased region" description="Polar residues" evidence="1">
    <location>
        <begin position="1311"/>
        <end position="1322"/>
    </location>
</feature>
<dbReference type="EMBL" id="KZ084154">
    <property type="protein sequence ID" value="OSC97294.1"/>
    <property type="molecule type" value="Genomic_DNA"/>
</dbReference>
<feature type="compositionally biased region" description="Polar residues" evidence="1">
    <location>
        <begin position="414"/>
        <end position="423"/>
    </location>
</feature>
<feature type="compositionally biased region" description="Pro residues" evidence="1">
    <location>
        <begin position="716"/>
        <end position="725"/>
    </location>
</feature>
<feature type="compositionally biased region" description="Basic and acidic residues" evidence="1">
    <location>
        <begin position="1280"/>
        <end position="1291"/>
    </location>
</feature>
<feature type="region of interest" description="Disordered" evidence="1">
    <location>
        <begin position="1"/>
        <end position="250"/>
    </location>
</feature>
<feature type="compositionally biased region" description="Low complexity" evidence="1">
    <location>
        <begin position="954"/>
        <end position="969"/>
    </location>
</feature>
<accession>A0A1Y2I828</accession>
<feature type="compositionally biased region" description="Polar residues" evidence="1">
    <location>
        <begin position="1175"/>
        <end position="1184"/>
    </location>
</feature>
<proteinExistence type="predicted"/>
<feature type="compositionally biased region" description="Polar residues" evidence="1">
    <location>
        <begin position="351"/>
        <end position="361"/>
    </location>
</feature>
<gene>
    <name evidence="2" type="ORF">PYCCODRAFT_1419827</name>
</gene>
<feature type="compositionally biased region" description="Polar residues" evidence="1">
    <location>
        <begin position="902"/>
        <end position="914"/>
    </location>
</feature>
<feature type="compositionally biased region" description="Basic and acidic residues" evidence="1">
    <location>
        <begin position="450"/>
        <end position="478"/>
    </location>
</feature>
<evidence type="ECO:0000313" key="3">
    <source>
        <dbReference type="Proteomes" id="UP000193067"/>
    </source>
</evidence>
<dbReference type="Proteomes" id="UP000193067">
    <property type="component" value="Unassembled WGS sequence"/>
</dbReference>
<evidence type="ECO:0000313" key="2">
    <source>
        <dbReference type="EMBL" id="OSC97294.1"/>
    </source>
</evidence>
<feature type="compositionally biased region" description="Acidic residues" evidence="1">
    <location>
        <begin position="172"/>
        <end position="183"/>
    </location>
</feature>
<feature type="compositionally biased region" description="Low complexity" evidence="1">
    <location>
        <begin position="1126"/>
        <end position="1137"/>
    </location>
</feature>
<sequence>MGPSRASNTDGDGDGAENWDEDFEFSQQQRASSQGDAHSQALPASSSSQQPTPSTPLSKDKKNTASGATSAAAIWPDPGPSTPSKRPPPPHRRQSSPQTENWDDDFQDPDSPGQSTSRRHAHPLAREESSSTADSPMIENWDDDFEDAAARSAGAPSPRRRTPRKRGSWPSSDEDDDDHDDAEYGFGDGDREEDRTVTSRSRGMHLPFHLPADSPPPPVPPLPSPFPRSPTASVFSVPVSSTTGRDSVTGYSYSSTAHLALRPTVSGGGGGGSSAARLALLPPSPPIHRERRRLRKKSRPPPNFEDGIFELDDRAEIVDPPARPVTPDQQHKKAAAARDAGHDDAAAPEVGNTSATTSSGKTPLLSRIGSVGKKWGAAARKKRASTGPSEVMLREAPAGAESSEDNAGGKGASRPTSFVASTSPGGSRGWFFRGGGGGHGPPGSPPTREGALKSEKSVERLLHLMRGDRNEREAREAEPGSPSSSRERQRTAKQRRHAREGTGSSALPQDLEQAMDGSGVPTSTLLFGGTPRRPTSMQISQSSSGSSWSTRPPVPRHASYGDGRHRRPVTPSSSSRASSKQRSASASVEDVHRGKKGSTTAMDDRSSDAHSSAQHHDRPPLPLPPAASATESSATEKEKGSRRFMGGMRRISLVGSGKHKRNKSTAPDPKEPDQPRPPSPSSKPPKPESDLQDQSTPRPPSRVVRSSQDILLPPIELQPPSPPRPKGGRKTPPSGPGTTPTRRSLNGSRPTLEPSRSHPTLSPRTSLSHASSQESPLPTIPSPLPSPTRPKPSTSPVQTASLGRTAQPPKERDAQSSSAVLRRNSLGDLKIPARISQAQVSLRRDLNMVRDFASSVEQLKQLQSTYTSLVGRVRELLSDPQESQSRPVSPSYIHLPRPVLRSRSNTNPAANPSVNRNQFNAAFLNIEAKYRLSWECAELLIDLAGGGGSTGDTPASAPPSSSQSAPAVPTSIEGRKSRERAITLAGDEQKPVIAAPSTLGTTSPPLASPPSQWRASTGRHDLSQRQLLLLREMLNNPDPNATLSFEPNIPEEEINRSWRWGDAMNSTVTLPSEESGGHQYGTVPSPTKKRRTSRLGMRGLRDMLKSLKKSYSEQGQSPVLPRVPASSSSISASTDSSLNLTRDSRPPSVAQRRRAKTSTGPESIASRREVHPNSPYGTTQSVPHKSSPRRPSLASIFRLGQKTKTTQAGAGQSVDDLSPNAAGLGSGNSGTSLGDDFEEDWDRVESVSDLDHAARTMGLSADGTATVRGKKGRSPYLFQREPRPETPRRPDASASSIWSPGESPKKPSAIPPSTLQSYQRSIKLSDVREAGEGEASVGGEQRVRPNSRSKHRQSAPSPSPRRPPSRNRKNPTGSVRSAPPQGMGGGRSPEMAGGPLPDAKLAMSPENIKPLLENAREVHARCAECIGELEALLNNAAPGVAVAPQPAP</sequence>
<feature type="compositionally biased region" description="Acidic residues" evidence="1">
    <location>
        <begin position="11"/>
        <end position="24"/>
    </location>
</feature>
<feature type="compositionally biased region" description="Basic residues" evidence="1">
    <location>
        <begin position="158"/>
        <end position="167"/>
    </location>
</feature>
<feature type="compositionally biased region" description="Polar residues" evidence="1">
    <location>
        <begin position="25"/>
        <end position="37"/>
    </location>
</feature>
<feature type="compositionally biased region" description="Low complexity" evidence="1">
    <location>
        <begin position="730"/>
        <end position="744"/>
    </location>
</feature>
<feature type="compositionally biased region" description="Basic and acidic residues" evidence="1">
    <location>
        <begin position="1243"/>
        <end position="1254"/>
    </location>
</feature>
<feature type="compositionally biased region" description="Low complexity" evidence="1">
    <location>
        <begin position="536"/>
        <end position="549"/>
    </location>
</feature>
<protein>
    <submittedName>
        <fullName evidence="2">Uncharacterized protein</fullName>
    </submittedName>
</protein>
<feature type="region of interest" description="Disordered" evidence="1">
    <location>
        <begin position="264"/>
        <end position="821"/>
    </location>
</feature>
<feature type="compositionally biased region" description="Basic and acidic residues" evidence="1">
    <location>
        <begin position="602"/>
        <end position="619"/>
    </location>
</feature>
<feature type="region of interest" description="Disordered" evidence="1">
    <location>
        <begin position="1109"/>
        <end position="1405"/>
    </location>
</feature>
<reference evidence="2 3" key="1">
    <citation type="journal article" date="2015" name="Biotechnol. Biofuels">
        <title>Enhanced degradation of softwood versus hardwood by the white-rot fungus Pycnoporus coccineus.</title>
        <authorList>
            <person name="Couturier M."/>
            <person name="Navarro D."/>
            <person name="Chevret D."/>
            <person name="Henrissat B."/>
            <person name="Piumi F."/>
            <person name="Ruiz-Duenas F.J."/>
            <person name="Martinez A.T."/>
            <person name="Grigoriev I.V."/>
            <person name="Riley R."/>
            <person name="Lipzen A."/>
            <person name="Berrin J.G."/>
            <person name="Master E.R."/>
            <person name="Rosso M.N."/>
        </authorList>
    </citation>
    <scope>NUCLEOTIDE SEQUENCE [LARGE SCALE GENOMIC DNA]</scope>
    <source>
        <strain evidence="2 3">BRFM310</strain>
    </source>
</reference>
<feature type="compositionally biased region" description="Pro residues" evidence="1">
    <location>
        <begin position="77"/>
        <end position="87"/>
    </location>
</feature>
<feature type="compositionally biased region" description="Low complexity" evidence="1">
    <location>
        <begin position="39"/>
        <end position="57"/>
    </location>
</feature>
<keyword evidence="3" id="KW-1185">Reference proteome</keyword>
<feature type="region of interest" description="Disordered" evidence="1">
    <location>
        <begin position="1067"/>
        <end position="1097"/>
    </location>
</feature>
<feature type="compositionally biased region" description="Pro residues" evidence="1">
    <location>
        <begin position="778"/>
        <end position="790"/>
    </location>
</feature>
<feature type="compositionally biased region" description="Basic and acidic residues" evidence="1">
    <location>
        <begin position="188"/>
        <end position="197"/>
    </location>
</feature>
<dbReference type="OrthoDB" id="2554322at2759"/>
<organism evidence="2 3">
    <name type="scientific">Trametes coccinea (strain BRFM310)</name>
    <name type="common">Pycnoporus coccineus</name>
    <dbReference type="NCBI Taxonomy" id="1353009"/>
    <lineage>
        <taxon>Eukaryota</taxon>
        <taxon>Fungi</taxon>
        <taxon>Dikarya</taxon>
        <taxon>Basidiomycota</taxon>
        <taxon>Agaricomycotina</taxon>
        <taxon>Agaricomycetes</taxon>
        <taxon>Polyporales</taxon>
        <taxon>Polyporaceae</taxon>
        <taxon>Trametes</taxon>
    </lineage>
</organism>
<feature type="region of interest" description="Disordered" evidence="1">
    <location>
        <begin position="878"/>
        <end position="914"/>
    </location>
</feature>
<feature type="compositionally biased region" description="Gly residues" evidence="1">
    <location>
        <begin position="426"/>
        <end position="441"/>
    </location>
</feature>
<feature type="compositionally biased region" description="Polar residues" evidence="1">
    <location>
        <begin position="1"/>
        <end position="10"/>
    </location>
</feature>
<feature type="compositionally biased region" description="Pro residues" evidence="1">
    <location>
        <begin position="675"/>
        <end position="684"/>
    </location>
</feature>